<proteinExistence type="inferred from homology"/>
<evidence type="ECO:0000256" key="4">
    <source>
        <dbReference type="ARBA" id="ARBA00023163"/>
    </source>
</evidence>
<feature type="region of interest" description="Disordered" evidence="6">
    <location>
        <begin position="1"/>
        <end position="56"/>
    </location>
</feature>
<protein>
    <recommendedName>
        <fullName evidence="10">DNA-directed RNA polymerase I subunit rpa49</fullName>
    </recommendedName>
</protein>
<dbReference type="GO" id="GO:0000428">
    <property type="term" value="C:DNA-directed RNA polymerase complex"/>
    <property type="evidence" value="ECO:0007669"/>
    <property type="project" value="UniProtKB-KW"/>
</dbReference>
<accession>A0A164UT68</accession>
<keyword evidence="5" id="KW-0539">Nucleus</keyword>
<dbReference type="PANTHER" id="PTHR14440">
    <property type="entry name" value="DNA-DIRECTED RNA POLYMERASE I SUBUNIT RPA49"/>
    <property type="match status" value="1"/>
</dbReference>
<dbReference type="GO" id="GO:0006351">
    <property type="term" value="P:DNA-templated transcription"/>
    <property type="evidence" value="ECO:0007669"/>
    <property type="project" value="InterPro"/>
</dbReference>
<feature type="compositionally biased region" description="Basic residues" evidence="6">
    <location>
        <begin position="1"/>
        <end position="13"/>
    </location>
</feature>
<dbReference type="InterPro" id="IPR009668">
    <property type="entry name" value="RNA_pol-assoc_fac_A49-like"/>
</dbReference>
<name>A0A164UT68_DAUCS</name>
<organism evidence="7">
    <name type="scientific">Daucus carota subsp. sativus</name>
    <name type="common">Carrot</name>
    <dbReference type="NCBI Taxonomy" id="79200"/>
    <lineage>
        <taxon>Eukaryota</taxon>
        <taxon>Viridiplantae</taxon>
        <taxon>Streptophyta</taxon>
        <taxon>Embryophyta</taxon>
        <taxon>Tracheophyta</taxon>
        <taxon>Spermatophyta</taxon>
        <taxon>Magnoliopsida</taxon>
        <taxon>eudicotyledons</taxon>
        <taxon>Gunneridae</taxon>
        <taxon>Pentapetalae</taxon>
        <taxon>asterids</taxon>
        <taxon>campanulids</taxon>
        <taxon>Apiales</taxon>
        <taxon>Apiaceae</taxon>
        <taxon>Apioideae</taxon>
        <taxon>Scandiceae</taxon>
        <taxon>Daucinae</taxon>
        <taxon>Daucus</taxon>
        <taxon>Daucus sect. Daucus</taxon>
    </lineage>
</organism>
<evidence type="ECO:0000256" key="3">
    <source>
        <dbReference type="ARBA" id="ARBA00022478"/>
    </source>
</evidence>
<comment type="similarity">
    <text evidence="2">Belongs to the eukaryotic RPA49/POLR1E RNA polymerase subunit family.</text>
</comment>
<reference evidence="8" key="2">
    <citation type="submission" date="2022-03" db="EMBL/GenBank/DDBJ databases">
        <title>Draft title - Genomic analysis of global carrot germplasm unveils the trajectory of domestication and the origin of high carotenoid orange carrot.</title>
        <authorList>
            <person name="Iorizzo M."/>
            <person name="Ellison S."/>
            <person name="Senalik D."/>
            <person name="Macko-Podgorni A."/>
            <person name="Grzebelus D."/>
            <person name="Bostan H."/>
            <person name="Rolling W."/>
            <person name="Curaba J."/>
            <person name="Simon P."/>
        </authorList>
    </citation>
    <scope>NUCLEOTIDE SEQUENCE</scope>
    <source>
        <tissue evidence="8">Leaf</tissue>
    </source>
</reference>
<evidence type="ECO:0000256" key="2">
    <source>
        <dbReference type="ARBA" id="ARBA00009430"/>
    </source>
</evidence>
<dbReference type="Proteomes" id="UP000077755">
    <property type="component" value="Chromosome 7"/>
</dbReference>
<reference evidence="7" key="1">
    <citation type="journal article" date="2016" name="Nat. Genet.">
        <title>A high-quality carrot genome assembly provides new insights into carotenoid accumulation and asterid genome evolution.</title>
        <authorList>
            <person name="Iorizzo M."/>
            <person name="Ellison S."/>
            <person name="Senalik D."/>
            <person name="Zeng P."/>
            <person name="Satapoomin P."/>
            <person name="Huang J."/>
            <person name="Bowman M."/>
            <person name="Iovene M."/>
            <person name="Sanseverino W."/>
            <person name="Cavagnaro P."/>
            <person name="Yildiz M."/>
            <person name="Macko-Podgorni A."/>
            <person name="Moranska E."/>
            <person name="Grzebelus E."/>
            <person name="Grzebelus D."/>
            <person name="Ashrafi H."/>
            <person name="Zheng Z."/>
            <person name="Cheng S."/>
            <person name="Spooner D."/>
            <person name="Van Deynze A."/>
            <person name="Simon P."/>
        </authorList>
    </citation>
    <scope>NUCLEOTIDE SEQUENCE [LARGE SCALE GENOMIC DNA]</scope>
    <source>
        <tissue evidence="7">Leaf</tissue>
    </source>
</reference>
<dbReference type="EMBL" id="LNRQ01000007">
    <property type="protein sequence ID" value="KZM89328.1"/>
    <property type="molecule type" value="Genomic_DNA"/>
</dbReference>
<evidence type="ECO:0000313" key="9">
    <source>
        <dbReference type="Proteomes" id="UP000077755"/>
    </source>
</evidence>
<dbReference type="OrthoDB" id="532500at2759"/>
<dbReference type="AlphaFoldDB" id="A0A164UT68"/>
<keyword evidence="4" id="KW-0804">Transcription</keyword>
<evidence type="ECO:0000256" key="1">
    <source>
        <dbReference type="ARBA" id="ARBA00004604"/>
    </source>
</evidence>
<comment type="subcellular location">
    <subcellularLocation>
        <location evidence="1">Nucleus</location>
        <location evidence="1">Nucleolus</location>
    </subcellularLocation>
</comment>
<evidence type="ECO:0000256" key="5">
    <source>
        <dbReference type="ARBA" id="ARBA00023242"/>
    </source>
</evidence>
<dbReference type="STRING" id="79200.A0A164UT68"/>
<dbReference type="EMBL" id="CP093349">
    <property type="protein sequence ID" value="WOH10838.1"/>
    <property type="molecule type" value="Genomic_DNA"/>
</dbReference>
<evidence type="ECO:0008006" key="10">
    <source>
        <dbReference type="Google" id="ProtNLM"/>
    </source>
</evidence>
<evidence type="ECO:0000313" key="8">
    <source>
        <dbReference type="EMBL" id="WOH10838.1"/>
    </source>
</evidence>
<dbReference type="GO" id="GO:0005730">
    <property type="term" value="C:nucleolus"/>
    <property type="evidence" value="ECO:0007669"/>
    <property type="project" value="UniProtKB-SubCell"/>
</dbReference>
<evidence type="ECO:0000313" key="7">
    <source>
        <dbReference type="EMBL" id="KZM89328.1"/>
    </source>
</evidence>
<keyword evidence="3" id="KW-0240">DNA-directed RNA polymerase</keyword>
<dbReference type="Gramene" id="KZM89328">
    <property type="protein sequence ID" value="KZM89328"/>
    <property type="gene ID" value="DCAR_026403"/>
</dbReference>
<dbReference type="GO" id="GO:0003677">
    <property type="term" value="F:DNA binding"/>
    <property type="evidence" value="ECO:0007669"/>
    <property type="project" value="InterPro"/>
</dbReference>
<dbReference type="KEGG" id="dcr:108196796"/>
<feature type="region of interest" description="Disordered" evidence="6">
    <location>
        <begin position="214"/>
        <end position="233"/>
    </location>
</feature>
<dbReference type="Pfam" id="PF06870">
    <property type="entry name" value="RNA_pol_I_A49"/>
    <property type="match status" value="1"/>
</dbReference>
<dbReference type="OMA" id="DVYPFDE"/>
<keyword evidence="9" id="KW-1185">Reference proteome</keyword>
<evidence type="ECO:0000256" key="6">
    <source>
        <dbReference type="SAM" id="MobiDB-lite"/>
    </source>
</evidence>
<sequence>MGSKHKDKKKHKSHENPQTQLDLDDFEQDNNANNDDNLVETEPKKPKNKNKKKKETLDVKIQTIHAKSDKISPLVGYFPTTFDPFKGSGSSSVDENSEVTVYQNVQRSSRYQVVVKPNGSDVNFVGTNYSGEAAAPQICTYALGVLDKETQTLRIVPITSNKIFRLEPNFGESDTTQDEAQQILKDEVSREERTQNLRRLDTMFSTKKTITKNKKIDSLRQKQDPESKEDLEKSLKDVKVNTEAIDAGGTNVRNIPFHDMSASTPEKAYPLEKIIEKAEWDYLGDLLKITEGAGVTPDTYPIFVCNRVNKLKDIKDEYQRSTVASVLQYITHLIKYKDKHSMDHYRSVKHHKFPSILEGKFRTMFNEPGAKRLAAEKHKFLISHVLVLTLFVDGYKSDTSDIAKDLKISVVDLRKHWAELGCKLVREKSTTFATLPLPLTFPVIRQKKRKR</sequence>
<gene>
    <name evidence="7" type="ORF">DCAR_026403</name>
    <name evidence="8" type="ORF">DCAR_0730312</name>
</gene>